<name>A0AAD2HJ07_9AGAR</name>
<dbReference type="AlphaFoldDB" id="A0AAD2HJ07"/>
<keyword evidence="2" id="KW-0521">NADP</keyword>
<dbReference type="GO" id="GO:0006633">
    <property type="term" value="P:fatty acid biosynthetic process"/>
    <property type="evidence" value="ECO:0007669"/>
    <property type="project" value="TreeGrafter"/>
</dbReference>
<organism evidence="4 5">
    <name type="scientific">Mycena citricolor</name>
    <dbReference type="NCBI Taxonomy" id="2018698"/>
    <lineage>
        <taxon>Eukaryota</taxon>
        <taxon>Fungi</taxon>
        <taxon>Dikarya</taxon>
        <taxon>Basidiomycota</taxon>
        <taxon>Agaricomycotina</taxon>
        <taxon>Agaricomycetes</taxon>
        <taxon>Agaricomycetidae</taxon>
        <taxon>Agaricales</taxon>
        <taxon>Marasmiineae</taxon>
        <taxon>Mycenaceae</taxon>
        <taxon>Mycena</taxon>
    </lineage>
</organism>
<dbReference type="PANTHER" id="PTHR42760:SF121">
    <property type="entry name" value="3-OXOACYL-(ACYL-CARRIER-PROTEIN) REDUCTASE"/>
    <property type="match status" value="1"/>
</dbReference>
<keyword evidence="5" id="KW-1185">Reference proteome</keyword>
<evidence type="ECO:0000256" key="2">
    <source>
        <dbReference type="ARBA" id="ARBA00022857"/>
    </source>
</evidence>
<dbReference type="Proteomes" id="UP001295794">
    <property type="component" value="Unassembled WGS sequence"/>
</dbReference>
<dbReference type="InterPro" id="IPR002347">
    <property type="entry name" value="SDR_fam"/>
</dbReference>
<evidence type="ECO:0008006" key="6">
    <source>
        <dbReference type="Google" id="ProtNLM"/>
    </source>
</evidence>
<evidence type="ECO:0000313" key="5">
    <source>
        <dbReference type="Proteomes" id="UP001295794"/>
    </source>
</evidence>
<evidence type="ECO:0000256" key="3">
    <source>
        <dbReference type="RuleBase" id="RU000363"/>
    </source>
</evidence>
<dbReference type="PANTHER" id="PTHR42760">
    <property type="entry name" value="SHORT-CHAIN DEHYDROGENASES/REDUCTASES FAMILY MEMBER"/>
    <property type="match status" value="1"/>
</dbReference>
<comment type="caution">
    <text evidence="4">The sequence shown here is derived from an EMBL/GenBank/DDBJ whole genome shotgun (WGS) entry which is preliminary data.</text>
</comment>
<proteinExistence type="inferred from homology"/>
<protein>
    <recommendedName>
        <fullName evidence="6">NAD(P)-binding protein</fullName>
    </recommendedName>
</protein>
<dbReference type="PRINTS" id="PR00081">
    <property type="entry name" value="GDHRDH"/>
</dbReference>
<sequence>MSTSDRGTAIVTGAAQGIGREIALRLARDGFAVAVNDVPAKADKLARVVEEIRATGRPASAYAADVSADAEVKAMVEQVVQEYGGLDVMVANAGICKAILFSQVTVEEWDTIMAVNARGAFLCYKYAGLQMVQQGRGGRIIGACSVAGKRAGSSLMGPYSASKFAIRGLTQAAALEFGAHGITVNTYAPGAVDTEMMAAVNASSAQVMGTSYSERVKNSGALAQYGVPKDIADLVSFLASKESGFITGQSVRTVYSAGTLALIALSDFHQRRRLLRLNNSNFYGYEIAIYIHKYLRVHLYNICVTSSDQISTTEWCHMLSTKARASTTAPHRPPARTGKSAADAMSLKPWAMRPLIISSPSARPSIGMSCFLAMADACSMILTHSGSVAIGSAGERPSSMRMSATGFADD</sequence>
<accession>A0AAD2HJ07</accession>
<dbReference type="EMBL" id="CAVNYO010000412">
    <property type="protein sequence ID" value="CAK5276712.1"/>
    <property type="molecule type" value="Genomic_DNA"/>
</dbReference>
<dbReference type="Pfam" id="PF00106">
    <property type="entry name" value="adh_short"/>
    <property type="match status" value="1"/>
</dbReference>
<evidence type="ECO:0000313" key="4">
    <source>
        <dbReference type="EMBL" id="CAK5276712.1"/>
    </source>
</evidence>
<dbReference type="InterPro" id="IPR020904">
    <property type="entry name" value="Sc_DH/Rdtase_CS"/>
</dbReference>
<dbReference type="SUPFAM" id="SSF51735">
    <property type="entry name" value="NAD(P)-binding Rossmann-fold domains"/>
    <property type="match status" value="1"/>
</dbReference>
<dbReference type="GO" id="GO:0048038">
    <property type="term" value="F:quinone binding"/>
    <property type="evidence" value="ECO:0007669"/>
    <property type="project" value="TreeGrafter"/>
</dbReference>
<reference evidence="4" key="1">
    <citation type="submission" date="2023-11" db="EMBL/GenBank/DDBJ databases">
        <authorList>
            <person name="De Vega J J."/>
            <person name="De Vega J J."/>
        </authorList>
    </citation>
    <scope>NUCLEOTIDE SEQUENCE</scope>
</reference>
<gene>
    <name evidence="4" type="ORF">MYCIT1_LOCUS25199</name>
</gene>
<dbReference type="InterPro" id="IPR036291">
    <property type="entry name" value="NAD(P)-bd_dom_sf"/>
</dbReference>
<dbReference type="GO" id="GO:0016616">
    <property type="term" value="F:oxidoreductase activity, acting on the CH-OH group of donors, NAD or NADP as acceptor"/>
    <property type="evidence" value="ECO:0007669"/>
    <property type="project" value="TreeGrafter"/>
</dbReference>
<dbReference type="FunFam" id="3.40.50.720:FF:000084">
    <property type="entry name" value="Short-chain dehydrogenase reductase"/>
    <property type="match status" value="1"/>
</dbReference>
<dbReference type="PRINTS" id="PR00080">
    <property type="entry name" value="SDRFAMILY"/>
</dbReference>
<dbReference type="Gene3D" id="3.40.50.720">
    <property type="entry name" value="NAD(P)-binding Rossmann-like Domain"/>
    <property type="match status" value="1"/>
</dbReference>
<evidence type="ECO:0000256" key="1">
    <source>
        <dbReference type="ARBA" id="ARBA00006484"/>
    </source>
</evidence>
<comment type="similarity">
    <text evidence="1 3">Belongs to the short-chain dehydrogenases/reductases (SDR) family.</text>
</comment>
<dbReference type="PROSITE" id="PS00061">
    <property type="entry name" value="ADH_SHORT"/>
    <property type="match status" value="1"/>
</dbReference>